<protein>
    <submittedName>
        <fullName evidence="1">Uncharacterized protein</fullName>
    </submittedName>
</protein>
<dbReference type="AlphaFoldDB" id="A0AAN8GAV9"/>
<gene>
    <name evidence="1" type="ORF">SNE40_022436</name>
</gene>
<evidence type="ECO:0000313" key="2">
    <source>
        <dbReference type="Proteomes" id="UP001347796"/>
    </source>
</evidence>
<keyword evidence="2" id="KW-1185">Reference proteome</keyword>
<name>A0AAN8GAV9_PATCE</name>
<accession>A0AAN8GAV9</accession>
<sequence length="151" mass="16270">MENPAFIPRSSVDGLTPEQVDSLRATNAPVSITPDGTNPIVFTIDLTPTTDDEVDLGSVTFLNTDNIKSVELVLIDSQGIETSVTDQPGLQETTPKADFPPETRAQKIQVTLVPTNASVPVKFNLDVRACFEETATEGTSPTGWSYLSFNL</sequence>
<evidence type="ECO:0000313" key="1">
    <source>
        <dbReference type="EMBL" id="KAK6165521.1"/>
    </source>
</evidence>
<dbReference type="Proteomes" id="UP001347796">
    <property type="component" value="Unassembled WGS sequence"/>
</dbReference>
<reference evidence="1 2" key="1">
    <citation type="submission" date="2024-01" db="EMBL/GenBank/DDBJ databases">
        <title>The genome of the rayed Mediterranean limpet Patella caerulea (Linnaeus, 1758).</title>
        <authorList>
            <person name="Anh-Thu Weber A."/>
            <person name="Halstead-Nussloch G."/>
        </authorList>
    </citation>
    <scope>NUCLEOTIDE SEQUENCE [LARGE SCALE GENOMIC DNA]</scope>
    <source>
        <strain evidence="1">AATW-2023a</strain>
        <tissue evidence="1">Whole specimen</tissue>
    </source>
</reference>
<proteinExistence type="predicted"/>
<comment type="caution">
    <text evidence="1">The sequence shown here is derived from an EMBL/GenBank/DDBJ whole genome shotgun (WGS) entry which is preliminary data.</text>
</comment>
<organism evidence="1 2">
    <name type="scientific">Patella caerulea</name>
    <name type="common">Rayed Mediterranean limpet</name>
    <dbReference type="NCBI Taxonomy" id="87958"/>
    <lineage>
        <taxon>Eukaryota</taxon>
        <taxon>Metazoa</taxon>
        <taxon>Spiralia</taxon>
        <taxon>Lophotrochozoa</taxon>
        <taxon>Mollusca</taxon>
        <taxon>Gastropoda</taxon>
        <taxon>Patellogastropoda</taxon>
        <taxon>Patelloidea</taxon>
        <taxon>Patellidae</taxon>
        <taxon>Patella</taxon>
    </lineage>
</organism>
<dbReference type="EMBL" id="JAZGQO010000021">
    <property type="protein sequence ID" value="KAK6165521.1"/>
    <property type="molecule type" value="Genomic_DNA"/>
</dbReference>